<gene>
    <name evidence="4" type="ORF">VKT23_017412</name>
</gene>
<dbReference type="InterPro" id="IPR000648">
    <property type="entry name" value="Oxysterol-bd"/>
</dbReference>
<keyword evidence="5" id="KW-1185">Reference proteome</keyword>
<dbReference type="SUPFAM" id="SSF144000">
    <property type="entry name" value="Oxysterol-binding protein-like"/>
    <property type="match status" value="1"/>
</dbReference>
<dbReference type="PROSITE" id="PS01013">
    <property type="entry name" value="OSBP"/>
    <property type="match status" value="1"/>
</dbReference>
<name>A0ABR1IWD7_9AGAR</name>
<protein>
    <recommendedName>
        <fullName evidence="6">Oxysterol-binding protein</fullName>
    </recommendedName>
</protein>
<dbReference type="PANTHER" id="PTHR10972:SF212">
    <property type="entry name" value="OXYSTEROL-BINDING PROTEIN-LIKE PROTEIN 1"/>
    <property type="match status" value="1"/>
</dbReference>
<evidence type="ECO:0000313" key="4">
    <source>
        <dbReference type="EMBL" id="KAK7439840.1"/>
    </source>
</evidence>
<dbReference type="Gene3D" id="3.30.70.3490">
    <property type="match status" value="1"/>
</dbReference>
<comment type="similarity">
    <text evidence="1 2">Belongs to the OSBP family.</text>
</comment>
<feature type="region of interest" description="Disordered" evidence="3">
    <location>
        <begin position="407"/>
        <end position="441"/>
    </location>
</feature>
<evidence type="ECO:0000256" key="3">
    <source>
        <dbReference type="SAM" id="MobiDB-lite"/>
    </source>
</evidence>
<dbReference type="Pfam" id="PF01237">
    <property type="entry name" value="Oxysterol_BP"/>
    <property type="match status" value="2"/>
</dbReference>
<organism evidence="4 5">
    <name type="scientific">Marasmiellus scandens</name>
    <dbReference type="NCBI Taxonomy" id="2682957"/>
    <lineage>
        <taxon>Eukaryota</taxon>
        <taxon>Fungi</taxon>
        <taxon>Dikarya</taxon>
        <taxon>Basidiomycota</taxon>
        <taxon>Agaricomycotina</taxon>
        <taxon>Agaricomycetes</taxon>
        <taxon>Agaricomycetidae</taxon>
        <taxon>Agaricales</taxon>
        <taxon>Marasmiineae</taxon>
        <taxon>Omphalotaceae</taxon>
        <taxon>Marasmiellus</taxon>
    </lineage>
</organism>
<dbReference type="Proteomes" id="UP001498398">
    <property type="component" value="Unassembled WGS sequence"/>
</dbReference>
<dbReference type="InterPro" id="IPR037239">
    <property type="entry name" value="OSBP_sf"/>
</dbReference>
<evidence type="ECO:0000313" key="5">
    <source>
        <dbReference type="Proteomes" id="UP001498398"/>
    </source>
</evidence>
<reference evidence="4 5" key="1">
    <citation type="submission" date="2024-01" db="EMBL/GenBank/DDBJ databases">
        <title>A draft genome for the cacao thread blight pathogen Marasmiellus scandens.</title>
        <authorList>
            <person name="Baruah I.K."/>
            <person name="Leung J."/>
            <person name="Bukari Y."/>
            <person name="Amoako-Attah I."/>
            <person name="Meinhardt L.W."/>
            <person name="Bailey B.A."/>
            <person name="Cohen S.P."/>
        </authorList>
    </citation>
    <scope>NUCLEOTIDE SEQUENCE [LARGE SCALE GENOMIC DNA]</scope>
    <source>
        <strain evidence="4 5">GH-19</strain>
    </source>
</reference>
<dbReference type="EMBL" id="JBANRG010000071">
    <property type="protein sequence ID" value="KAK7439840.1"/>
    <property type="molecule type" value="Genomic_DNA"/>
</dbReference>
<dbReference type="Gene3D" id="2.40.160.120">
    <property type="match status" value="1"/>
</dbReference>
<accession>A0ABR1IWD7</accession>
<proteinExistence type="inferred from homology"/>
<evidence type="ECO:0008006" key="6">
    <source>
        <dbReference type="Google" id="ProtNLM"/>
    </source>
</evidence>
<comment type="caution">
    <text evidence="4">The sequence shown here is derived from an EMBL/GenBank/DDBJ whole genome shotgun (WGS) entry which is preliminary data.</text>
</comment>
<evidence type="ECO:0000256" key="1">
    <source>
        <dbReference type="ARBA" id="ARBA00008842"/>
    </source>
</evidence>
<dbReference type="PANTHER" id="PTHR10972">
    <property type="entry name" value="OXYSTEROL-BINDING PROTEIN-RELATED"/>
    <property type="match status" value="1"/>
</dbReference>
<feature type="region of interest" description="Disordered" evidence="3">
    <location>
        <begin position="1"/>
        <end position="34"/>
    </location>
</feature>
<sequence length="562" mass="61913">MSSKNKNEPVDDVPEAQDPDAPGPPISVQDNGDTGEGGKLKMIVQLVKKCLGVKDIAAMRLSLPASLLEPIPNLEFSQYLDRPDVFAAINDYDDPFERILAVIRFAMTKDLKYIRGKVCKPYNSVLGEHFRAHWDVPPLVQPTDRDEAPIPQTHLTFPGNLASEQSPNLPSSDVASIKSTRSSKSYTSGVGSFMSKGGKSPSTSATSVEADMSQLNLQDFNGEKLRIIYLTEQISHHPPISAYYASCPSKHLELLGIDQISAKVSGTALKVGPGGYNKGMFVRLTGGPGEGETYQCTHPMAWVNGILRGSFYVTVSDSLIITCTGGRHGTKFRAIVEYKEESWLGKPHFLIEGVIHTVPEGDTQHEEWTKVKHVPPSRVVAVLDGTWRGLIRWKRVGTGSYQFATSHTAASSPNPSQTHVALPSPSTHTNAANASSKADLTGSNEDWNTLIDLSTLWVIPKQVRPIEKQIPYESRKLWESVTTRLLKKEYSEATKEKVAIEQKQRDIAAERKKKGVEFVPKYFEKEISTGIPTLTEEGRKAVEEELKEKDEVVGENDKLAPP</sequence>
<dbReference type="InterPro" id="IPR018494">
    <property type="entry name" value="Oxysterol-bd_CS"/>
</dbReference>
<evidence type="ECO:0000256" key="2">
    <source>
        <dbReference type="RuleBase" id="RU003844"/>
    </source>
</evidence>
<feature type="compositionally biased region" description="Polar residues" evidence="3">
    <location>
        <begin position="162"/>
        <end position="190"/>
    </location>
</feature>
<feature type="region of interest" description="Disordered" evidence="3">
    <location>
        <begin position="151"/>
        <end position="206"/>
    </location>
</feature>